<proteinExistence type="predicted"/>
<reference evidence="5 6" key="2">
    <citation type="journal article" date="2016" name="Int. J. Syst. Evol. Microbiol.">
        <title>Bacillus gobiensis sp. nov., isolated from a soil sample.</title>
        <authorList>
            <person name="Liu B."/>
            <person name="Liu G.H."/>
            <person name="Cetin S."/>
            <person name="Schumann P."/>
            <person name="Pan Z.Z."/>
            <person name="Chen Q.Q."/>
        </authorList>
    </citation>
    <scope>NUCLEOTIDE SEQUENCE [LARGE SCALE GENOMIC DNA]</scope>
    <source>
        <strain evidence="5 6">FJAT-4402</strain>
    </source>
</reference>
<dbReference type="AlphaFoldDB" id="A0A0M4G0B3"/>
<keyword evidence="2" id="KW-0238">DNA-binding</keyword>
<gene>
    <name evidence="5" type="ORF">AM592_19330</name>
</gene>
<dbReference type="EMBL" id="CP012600">
    <property type="protein sequence ID" value="ALC83450.1"/>
    <property type="molecule type" value="Genomic_DNA"/>
</dbReference>
<evidence type="ECO:0000259" key="4">
    <source>
        <dbReference type="PROSITE" id="PS51118"/>
    </source>
</evidence>
<dbReference type="SUPFAM" id="SSF46785">
    <property type="entry name" value="Winged helix' DNA-binding domain"/>
    <property type="match status" value="1"/>
</dbReference>
<dbReference type="GO" id="GO:0003677">
    <property type="term" value="F:DNA binding"/>
    <property type="evidence" value="ECO:0007669"/>
    <property type="project" value="UniProtKB-KW"/>
</dbReference>
<dbReference type="PATRIC" id="fig|1441095.3.peg.4270"/>
<dbReference type="OrthoDB" id="9791143at2"/>
<feature type="domain" description="HTH hxlR-type" evidence="4">
    <location>
        <begin position="12"/>
        <end position="112"/>
    </location>
</feature>
<dbReference type="Pfam" id="PF01638">
    <property type="entry name" value="HxlR"/>
    <property type="match status" value="1"/>
</dbReference>
<keyword evidence="6" id="KW-1185">Reference proteome</keyword>
<reference evidence="6" key="1">
    <citation type="submission" date="2015-08" db="EMBL/GenBank/DDBJ databases">
        <title>Genome sequencing project for genomic taxonomy and phylogenomics of Bacillus-like bacteria.</title>
        <authorList>
            <person name="Liu B."/>
            <person name="Wang J."/>
            <person name="Zhu Y."/>
            <person name="Liu G."/>
            <person name="Chen Q."/>
            <person name="Chen Z."/>
            <person name="Lan J."/>
            <person name="Che J."/>
            <person name="Ge C."/>
            <person name="Shi H."/>
            <person name="Pan Z."/>
            <person name="Liu X."/>
        </authorList>
    </citation>
    <scope>NUCLEOTIDE SEQUENCE [LARGE SCALE GENOMIC DNA]</scope>
    <source>
        <strain evidence="6">FJAT-4402</strain>
    </source>
</reference>
<keyword evidence="1" id="KW-0805">Transcription regulation</keyword>
<dbReference type="PANTHER" id="PTHR33204:SF37">
    <property type="entry name" value="HTH-TYPE TRANSCRIPTIONAL REGULATOR YODB"/>
    <property type="match status" value="1"/>
</dbReference>
<dbReference type="Gene3D" id="1.10.10.10">
    <property type="entry name" value="Winged helix-like DNA-binding domain superfamily/Winged helix DNA-binding domain"/>
    <property type="match status" value="1"/>
</dbReference>
<sequence length="112" mass="13038">MLKSLDKEQINCIESAHSAVQLLKGKWTYYVIIELLMNDIKRFNQLKSSLGNVNTKALTDTLRFLEGKGMLIRTVYPTVPATVEYELTLKGKDFGRILQQMKDWNDKWEIKE</sequence>
<evidence type="ECO:0000256" key="3">
    <source>
        <dbReference type="ARBA" id="ARBA00023163"/>
    </source>
</evidence>
<name>A0A0M4G0B3_9BACI</name>
<protein>
    <recommendedName>
        <fullName evidence="4">HTH hxlR-type domain-containing protein</fullName>
    </recommendedName>
</protein>
<dbReference type="PROSITE" id="PS51118">
    <property type="entry name" value="HTH_HXLR"/>
    <property type="match status" value="1"/>
</dbReference>
<dbReference type="PANTHER" id="PTHR33204">
    <property type="entry name" value="TRANSCRIPTIONAL REGULATOR, MARR FAMILY"/>
    <property type="match status" value="1"/>
</dbReference>
<evidence type="ECO:0000313" key="5">
    <source>
        <dbReference type="EMBL" id="ALC83450.1"/>
    </source>
</evidence>
<organism evidence="5 6">
    <name type="scientific">Bacillus gobiensis</name>
    <dbReference type="NCBI Taxonomy" id="1441095"/>
    <lineage>
        <taxon>Bacteria</taxon>
        <taxon>Bacillati</taxon>
        <taxon>Bacillota</taxon>
        <taxon>Bacilli</taxon>
        <taxon>Bacillales</taxon>
        <taxon>Bacillaceae</taxon>
        <taxon>Bacillus</taxon>
    </lineage>
</organism>
<keyword evidence="3" id="KW-0804">Transcription</keyword>
<dbReference type="InterPro" id="IPR002577">
    <property type="entry name" value="HTH_HxlR"/>
</dbReference>
<evidence type="ECO:0000313" key="6">
    <source>
        <dbReference type="Proteomes" id="UP000067625"/>
    </source>
</evidence>
<dbReference type="InterPro" id="IPR036390">
    <property type="entry name" value="WH_DNA-bd_sf"/>
</dbReference>
<dbReference type="Proteomes" id="UP000067625">
    <property type="component" value="Chromosome"/>
</dbReference>
<dbReference type="InterPro" id="IPR036388">
    <property type="entry name" value="WH-like_DNA-bd_sf"/>
</dbReference>
<evidence type="ECO:0000256" key="2">
    <source>
        <dbReference type="ARBA" id="ARBA00023125"/>
    </source>
</evidence>
<evidence type="ECO:0000256" key="1">
    <source>
        <dbReference type="ARBA" id="ARBA00023015"/>
    </source>
</evidence>
<accession>A0A0M4G0B3</accession>